<dbReference type="GO" id="GO:0016192">
    <property type="term" value="P:vesicle-mediated transport"/>
    <property type="evidence" value="ECO:0007669"/>
    <property type="project" value="TreeGrafter"/>
</dbReference>
<reference evidence="4" key="1">
    <citation type="submission" date="2016-06" db="UniProtKB">
        <authorList>
            <consortium name="WormBaseParasite"/>
        </authorList>
    </citation>
    <scope>IDENTIFICATION</scope>
</reference>
<dbReference type="PANTHER" id="PTHR13886">
    <property type="entry name" value="JNK/SAPK-ASSOCIATED PROTEIN"/>
    <property type="match status" value="1"/>
</dbReference>
<dbReference type="GO" id="GO:0008432">
    <property type="term" value="F:JUN kinase binding"/>
    <property type="evidence" value="ECO:0007669"/>
    <property type="project" value="TreeGrafter"/>
</dbReference>
<dbReference type="PANTHER" id="PTHR13886:SF4">
    <property type="entry name" value="JNK-INTERACTING PROTEIN 3"/>
    <property type="match status" value="1"/>
</dbReference>
<reference evidence="2 3" key="2">
    <citation type="submission" date="2018-11" db="EMBL/GenBank/DDBJ databases">
        <authorList>
            <consortium name="Pathogen Informatics"/>
        </authorList>
    </citation>
    <scope>NUCLEOTIDE SEQUENCE [LARGE SCALE GENOMIC DNA]</scope>
</reference>
<dbReference type="GO" id="GO:0005737">
    <property type="term" value="C:cytoplasm"/>
    <property type="evidence" value="ECO:0007669"/>
    <property type="project" value="TreeGrafter"/>
</dbReference>
<feature type="chain" id="PRO_5044553039" evidence="1">
    <location>
        <begin position="27"/>
        <end position="94"/>
    </location>
</feature>
<gene>
    <name evidence="2" type="ORF">TCNE_LOCUS4632</name>
</gene>
<dbReference type="WBParaSite" id="TCNE_0000463201-mRNA-1">
    <property type="protein sequence ID" value="TCNE_0000463201-mRNA-1"/>
    <property type="gene ID" value="TCNE_0000463201"/>
</dbReference>
<sequence length="94" mass="10550">MGCGKKEMRAVGILLILVCYKIHAAAELKESHGALPSHIKDALSKYEGLSENMTALPTMWMGSQNEYIFIHSAVSDWRKCLRRIKMPDSVLCIL</sequence>
<keyword evidence="3" id="KW-1185">Reference proteome</keyword>
<protein>
    <submittedName>
        <fullName evidence="4">SCP domain-containing protein</fullName>
    </submittedName>
</protein>
<dbReference type="GO" id="GO:0005078">
    <property type="term" value="F:MAP-kinase scaffold activity"/>
    <property type="evidence" value="ECO:0007669"/>
    <property type="project" value="InterPro"/>
</dbReference>
<dbReference type="EMBL" id="UYWY01008320">
    <property type="protein sequence ID" value="VDM31322.1"/>
    <property type="molecule type" value="Genomic_DNA"/>
</dbReference>
<dbReference type="GO" id="GO:0019894">
    <property type="term" value="F:kinesin binding"/>
    <property type="evidence" value="ECO:0007669"/>
    <property type="project" value="TreeGrafter"/>
</dbReference>
<evidence type="ECO:0000313" key="2">
    <source>
        <dbReference type="EMBL" id="VDM31322.1"/>
    </source>
</evidence>
<dbReference type="AlphaFoldDB" id="A0A183U812"/>
<feature type="signal peptide" evidence="1">
    <location>
        <begin position="1"/>
        <end position="26"/>
    </location>
</feature>
<dbReference type="GO" id="GO:0030159">
    <property type="term" value="F:signaling receptor complex adaptor activity"/>
    <property type="evidence" value="ECO:0007669"/>
    <property type="project" value="TreeGrafter"/>
</dbReference>
<evidence type="ECO:0000256" key="1">
    <source>
        <dbReference type="SAM" id="SignalP"/>
    </source>
</evidence>
<accession>A0A183U812</accession>
<keyword evidence="1" id="KW-0732">Signal</keyword>
<name>A0A183U812_TOXCA</name>
<evidence type="ECO:0000313" key="4">
    <source>
        <dbReference type="WBParaSite" id="TCNE_0000463201-mRNA-1"/>
    </source>
</evidence>
<organism evidence="3 4">
    <name type="scientific">Toxocara canis</name>
    <name type="common">Canine roundworm</name>
    <dbReference type="NCBI Taxonomy" id="6265"/>
    <lineage>
        <taxon>Eukaryota</taxon>
        <taxon>Metazoa</taxon>
        <taxon>Ecdysozoa</taxon>
        <taxon>Nematoda</taxon>
        <taxon>Chromadorea</taxon>
        <taxon>Rhabditida</taxon>
        <taxon>Spirurina</taxon>
        <taxon>Ascaridomorpha</taxon>
        <taxon>Ascaridoidea</taxon>
        <taxon>Toxocaridae</taxon>
        <taxon>Toxocara</taxon>
    </lineage>
</organism>
<dbReference type="InterPro" id="IPR039911">
    <property type="entry name" value="JIP3/JIP4"/>
</dbReference>
<evidence type="ECO:0000313" key="3">
    <source>
        <dbReference type="Proteomes" id="UP000050794"/>
    </source>
</evidence>
<dbReference type="Proteomes" id="UP000050794">
    <property type="component" value="Unassembled WGS sequence"/>
</dbReference>
<proteinExistence type="predicted"/>